<sequence>MFENTTKIREFAQIQENLNSLPEKASESDIANFINQIPQEYLQQKDDLMIICQLIGRYSRNFVLTSKRNTIKLFEYLMDQIKTLLLDESEFFWNILGGTYYMHLWMHQQGLISIEEIILRIQKFKCPPFTEYFLPEIIEEAPDIFENEIKNSLNLEYSKESIEKFKELRKKHFKWLIESSDYNDPFYREIETDPLRLALKTDDIESFQRIVSNLNLSVNYKIQESLLENFFIDMADYSLLEFAILFNSTKIFKYLVMNGSDGEDYVYMSIWRRNYEMIHIIESLKKEDFIDKALYFSITLCNNEIVEYILDNYGCDVLEKSELTSDEKNDILTIFGNTARSTNFIVLESVLLPFIQKNPEFVDENIFEILNKSSQDYSGFFIRELMKSSKFDVNTNAKSRTEPSLLEYALSKRNKKMIEILLSDPNIDLISRGFNGFQPYILACGLYSSMTIMDMICRHQNAVIDLNELFASSALLGSFYCLKYIIDNFKEKKISLSVSDMFMAAAENKWYTVELLLSYYVDHHKEKSSVDIIDEFQHEVPQDLKDKDELISRFIRLVPKIKLCLNQ</sequence>
<protein>
    <recommendedName>
        <fullName evidence="3">DUF3447 domain-containing protein</fullName>
    </recommendedName>
</protein>
<dbReference type="PANTHER" id="PTHR24159">
    <property type="match status" value="1"/>
</dbReference>
<evidence type="ECO:0008006" key="3">
    <source>
        <dbReference type="Google" id="ProtNLM"/>
    </source>
</evidence>
<dbReference type="Gene3D" id="1.25.40.20">
    <property type="entry name" value="Ankyrin repeat-containing domain"/>
    <property type="match status" value="1"/>
</dbReference>
<evidence type="ECO:0000313" key="1">
    <source>
        <dbReference type="EMBL" id="KAK8840377.1"/>
    </source>
</evidence>
<dbReference type="Proteomes" id="UP001470230">
    <property type="component" value="Unassembled WGS sequence"/>
</dbReference>
<evidence type="ECO:0000313" key="2">
    <source>
        <dbReference type="Proteomes" id="UP001470230"/>
    </source>
</evidence>
<dbReference type="PANTHER" id="PTHR24159:SF5">
    <property type="entry name" value="ANK_REP_REGION DOMAIN-CONTAINING PROTEIN"/>
    <property type="match status" value="1"/>
</dbReference>
<accession>A0ABR2H470</accession>
<dbReference type="EMBL" id="JAPFFF010000047">
    <property type="protein sequence ID" value="KAK8840377.1"/>
    <property type="molecule type" value="Genomic_DNA"/>
</dbReference>
<gene>
    <name evidence="1" type="ORF">M9Y10_030938</name>
</gene>
<keyword evidence="2" id="KW-1185">Reference proteome</keyword>
<dbReference type="SUPFAM" id="SSF48403">
    <property type="entry name" value="Ankyrin repeat"/>
    <property type="match status" value="1"/>
</dbReference>
<dbReference type="InterPro" id="IPR036770">
    <property type="entry name" value="Ankyrin_rpt-contain_sf"/>
</dbReference>
<name>A0ABR2H470_9EUKA</name>
<proteinExistence type="predicted"/>
<organism evidence="1 2">
    <name type="scientific">Tritrichomonas musculus</name>
    <dbReference type="NCBI Taxonomy" id="1915356"/>
    <lineage>
        <taxon>Eukaryota</taxon>
        <taxon>Metamonada</taxon>
        <taxon>Parabasalia</taxon>
        <taxon>Tritrichomonadida</taxon>
        <taxon>Tritrichomonadidae</taxon>
        <taxon>Tritrichomonas</taxon>
    </lineage>
</organism>
<reference evidence="1 2" key="1">
    <citation type="submission" date="2024-04" db="EMBL/GenBank/DDBJ databases">
        <title>Tritrichomonas musculus Genome.</title>
        <authorList>
            <person name="Alves-Ferreira E."/>
            <person name="Grigg M."/>
            <person name="Lorenzi H."/>
            <person name="Galac M."/>
        </authorList>
    </citation>
    <scope>NUCLEOTIDE SEQUENCE [LARGE SCALE GENOMIC DNA]</scope>
    <source>
        <strain evidence="1 2">EAF2021</strain>
    </source>
</reference>
<comment type="caution">
    <text evidence="1">The sequence shown here is derived from an EMBL/GenBank/DDBJ whole genome shotgun (WGS) entry which is preliminary data.</text>
</comment>